<dbReference type="GeneID" id="36395689"/>
<evidence type="ECO:0000256" key="1">
    <source>
        <dbReference type="SAM" id="MobiDB-lite"/>
    </source>
</evidence>
<proteinExistence type="predicted"/>
<dbReference type="NCBIfam" id="TIGR02251">
    <property type="entry name" value="HIF-SF_euk"/>
    <property type="match status" value="1"/>
</dbReference>
<dbReference type="InterPro" id="IPR023214">
    <property type="entry name" value="HAD_sf"/>
</dbReference>
<dbReference type="EMBL" id="CCYD01000116">
    <property type="protein sequence ID" value="CEG50492.1"/>
    <property type="molecule type" value="Genomic_DNA"/>
</dbReference>
<protein>
    <submittedName>
        <fullName evidence="3">TFIIF-interacting CTD phosphatase, including NLI-interacting factor (Involved in RNA polymerase II regulation)</fullName>
    </submittedName>
</protein>
<feature type="region of interest" description="Disordered" evidence="1">
    <location>
        <begin position="1"/>
        <end position="29"/>
    </location>
</feature>
<dbReference type="CDD" id="cd07521">
    <property type="entry name" value="HAD_FCP1-like"/>
    <property type="match status" value="1"/>
</dbReference>
<feature type="compositionally biased region" description="Polar residues" evidence="1">
    <location>
        <begin position="1"/>
        <end position="27"/>
    </location>
</feature>
<dbReference type="OMA" id="ESCIFHQ"/>
<dbReference type="Gene3D" id="3.40.50.1000">
    <property type="entry name" value="HAD superfamily/HAD-like"/>
    <property type="match status" value="1"/>
</dbReference>
<dbReference type="PANTHER" id="PTHR12210">
    <property type="entry name" value="DULLARD PROTEIN PHOSPHATASE"/>
    <property type="match status" value="1"/>
</dbReference>
<evidence type="ECO:0000259" key="2">
    <source>
        <dbReference type="PROSITE" id="PS50969"/>
    </source>
</evidence>
<dbReference type="InterPro" id="IPR004274">
    <property type="entry name" value="FCP1_dom"/>
</dbReference>
<dbReference type="FunFam" id="3.40.50.1000:FF:000093">
    <property type="entry name" value="NLI interacting factor-like phosphatase family protein"/>
    <property type="match status" value="1"/>
</dbReference>
<dbReference type="InterPro" id="IPR011948">
    <property type="entry name" value="Dullard_phosphatase"/>
</dbReference>
<name>A0A0P1B7F9_PLAHL</name>
<dbReference type="Pfam" id="PF03031">
    <property type="entry name" value="NIF"/>
    <property type="match status" value="1"/>
</dbReference>
<dbReference type="SUPFAM" id="SSF56784">
    <property type="entry name" value="HAD-like"/>
    <property type="match status" value="1"/>
</dbReference>
<keyword evidence="4" id="KW-1185">Reference proteome</keyword>
<evidence type="ECO:0000313" key="4">
    <source>
        <dbReference type="Proteomes" id="UP000054928"/>
    </source>
</evidence>
<accession>A0A0P1B7F9</accession>
<dbReference type="RefSeq" id="XP_024586861.1">
    <property type="nucleotide sequence ID" value="XM_024718235.1"/>
</dbReference>
<feature type="domain" description="FCP1 homology" evidence="2">
    <location>
        <begin position="111"/>
        <end position="265"/>
    </location>
</feature>
<dbReference type="OrthoDB" id="277011at2759"/>
<evidence type="ECO:0000313" key="3">
    <source>
        <dbReference type="EMBL" id="CEG50492.1"/>
    </source>
</evidence>
<sequence length="280" mass="31947">MQNKQENQQTVVNVSPKPNATKTSSRLLHNAAFSRRNTDDMTMSSQPKPLANLNFTSPLSHIIHQTDKDGIWSALVVKEQIQRPTPTKHKAKTIGTTIELRMSIMPPQSPEDLSKKCLVLDLDETLVHSSFEPISNPDFIISYDLDQVYVCKRPGVEEFLNTMSKIYEIVVYTASLSKYADPLLDKLDAEGVIRYRLYREHCVQYEGSYVKDLSLLDRDISQTIIVDDTPMAYTFHPQNAIGCSSFFDDRDDCELESILTFLTTIQDVNDVRDHLPRLFN</sequence>
<dbReference type="GO" id="GO:0016791">
    <property type="term" value="F:phosphatase activity"/>
    <property type="evidence" value="ECO:0007669"/>
    <property type="project" value="InterPro"/>
</dbReference>
<dbReference type="PROSITE" id="PS50969">
    <property type="entry name" value="FCP1"/>
    <property type="match status" value="1"/>
</dbReference>
<dbReference type="InterPro" id="IPR050365">
    <property type="entry name" value="TIM50"/>
</dbReference>
<organism evidence="3 4">
    <name type="scientific">Plasmopara halstedii</name>
    <name type="common">Downy mildew of sunflower</name>
    <dbReference type="NCBI Taxonomy" id="4781"/>
    <lineage>
        <taxon>Eukaryota</taxon>
        <taxon>Sar</taxon>
        <taxon>Stramenopiles</taxon>
        <taxon>Oomycota</taxon>
        <taxon>Peronosporomycetes</taxon>
        <taxon>Peronosporales</taxon>
        <taxon>Peronosporaceae</taxon>
        <taxon>Plasmopara</taxon>
    </lineage>
</organism>
<dbReference type="Proteomes" id="UP000054928">
    <property type="component" value="Unassembled WGS sequence"/>
</dbReference>
<reference evidence="4" key="1">
    <citation type="submission" date="2014-09" db="EMBL/GenBank/DDBJ databases">
        <authorList>
            <person name="Sharma Rahul"/>
            <person name="Thines Marco"/>
        </authorList>
    </citation>
    <scope>NUCLEOTIDE SEQUENCE [LARGE SCALE GENOMIC DNA]</scope>
</reference>
<dbReference type="AlphaFoldDB" id="A0A0P1B7F9"/>
<dbReference type="SMART" id="SM00577">
    <property type="entry name" value="CPDc"/>
    <property type="match status" value="1"/>
</dbReference>
<dbReference type="InterPro" id="IPR036412">
    <property type="entry name" value="HAD-like_sf"/>
</dbReference>